<evidence type="ECO:0000313" key="6">
    <source>
        <dbReference type="Proteomes" id="UP001217485"/>
    </source>
</evidence>
<evidence type="ECO:0000313" key="4">
    <source>
        <dbReference type="EMBL" id="MDC0685077.1"/>
    </source>
</evidence>
<reference evidence="5 6" key="1">
    <citation type="submission" date="2023-01" db="EMBL/GenBank/DDBJ databases">
        <title>Minimal conservation of predation-associated metabolite biosynthetic gene clusters underscores biosynthetic potential of Myxococcota including descriptions for ten novel species: Archangium lansinium sp. nov., Myxococcus landrumus sp. nov., Nannocystis bai.</title>
        <authorList>
            <person name="Ahearne A."/>
            <person name="Stevens C."/>
            <person name="Dowd S."/>
        </authorList>
    </citation>
    <scope>NUCLEOTIDE SEQUENCE [LARGE SCALE GENOMIC DNA]</scope>
    <source>
        <strain evidence="5 6">WIWO2</strain>
    </source>
</reference>
<evidence type="ECO:0000313" key="1">
    <source>
        <dbReference type="EMBL" id="MDC0680357.1"/>
    </source>
</evidence>
<keyword evidence="6" id="KW-1185">Reference proteome</keyword>
<dbReference type="EMBL" id="JAQNDK010000006">
    <property type="protein sequence ID" value="MDC0685077.1"/>
    <property type="molecule type" value="Genomic_DNA"/>
</dbReference>
<accession>A0ABT5CGP2</accession>
<sequence length="85" mass="9171">MNPAPLAEGDTRRGDVEGSAVAALVVSLALARDALTAPYPSDPDPLCPRLYAVDVVLHYLDRLDHALARYHAVLDGDDRLPLHTD</sequence>
<name>A0ABT5CGP2_9BACT</name>
<dbReference type="EMBL" id="JAQNDK010000002">
    <property type="protein sequence ID" value="MDC0680357.1"/>
    <property type="molecule type" value="Genomic_DNA"/>
</dbReference>
<comment type="caution">
    <text evidence="5">The sequence shown here is derived from an EMBL/GenBank/DDBJ whole genome shotgun (WGS) entry which is preliminary data.</text>
</comment>
<dbReference type="RefSeq" id="WP_272097398.1">
    <property type="nucleotide sequence ID" value="NZ_JAQNDK010000002.1"/>
</dbReference>
<protein>
    <submittedName>
        <fullName evidence="5">Uncharacterized protein</fullName>
    </submittedName>
</protein>
<organism evidence="5 6">
    <name type="scientific">Sorangium atrum</name>
    <dbReference type="NCBI Taxonomy" id="2995308"/>
    <lineage>
        <taxon>Bacteria</taxon>
        <taxon>Pseudomonadati</taxon>
        <taxon>Myxococcota</taxon>
        <taxon>Polyangia</taxon>
        <taxon>Polyangiales</taxon>
        <taxon>Polyangiaceae</taxon>
        <taxon>Sorangium</taxon>
    </lineage>
</organism>
<evidence type="ECO:0000313" key="5">
    <source>
        <dbReference type="EMBL" id="MDC0685603.1"/>
    </source>
</evidence>
<dbReference type="Proteomes" id="UP001217485">
    <property type="component" value="Unassembled WGS sequence"/>
</dbReference>
<evidence type="ECO:0000313" key="2">
    <source>
        <dbReference type="EMBL" id="MDC0681557.1"/>
    </source>
</evidence>
<dbReference type="EMBL" id="JAQNDK010000003">
    <property type="protein sequence ID" value="MDC0681557.1"/>
    <property type="molecule type" value="Genomic_DNA"/>
</dbReference>
<dbReference type="EMBL" id="JAQNDK010000006">
    <property type="protein sequence ID" value="MDC0684927.1"/>
    <property type="molecule type" value="Genomic_DNA"/>
</dbReference>
<gene>
    <name evidence="1" type="ORF">POL72_21620</name>
    <name evidence="2" type="ORF">POL72_27710</name>
    <name evidence="3" type="ORF">POL72_44835</name>
    <name evidence="4" type="ORF">POL72_45610</name>
    <name evidence="5" type="ORF">POL72_48310</name>
</gene>
<proteinExistence type="predicted"/>
<evidence type="ECO:0000313" key="3">
    <source>
        <dbReference type="EMBL" id="MDC0684927.1"/>
    </source>
</evidence>
<dbReference type="EMBL" id="JAQNDK010000007">
    <property type="protein sequence ID" value="MDC0685603.1"/>
    <property type="molecule type" value="Genomic_DNA"/>
</dbReference>